<keyword evidence="4" id="KW-0411">Iron-sulfur</keyword>
<dbReference type="PROSITE" id="PS51197">
    <property type="entry name" value="HTH_RRF2_2"/>
    <property type="match status" value="1"/>
</dbReference>
<dbReference type="GO" id="GO:0005829">
    <property type="term" value="C:cytosol"/>
    <property type="evidence" value="ECO:0007669"/>
    <property type="project" value="TreeGrafter"/>
</dbReference>
<dbReference type="Gene3D" id="1.10.10.10">
    <property type="entry name" value="Winged helix-like DNA-binding domain superfamily/Winged helix DNA-binding domain"/>
    <property type="match status" value="1"/>
</dbReference>
<name>A0AAP9KRZ2_9GAMM</name>
<dbReference type="KEGG" id="ppho:CTZ24_24480"/>
<geneLocation type="plasmid" evidence="9">
    <name>pmsr2c</name>
</geneLocation>
<accession>A0AAP9KRZ2</accession>
<dbReference type="AlphaFoldDB" id="A0AAP9KRZ2"/>
<keyword evidence="3" id="KW-0408">Iron</keyword>
<keyword evidence="2" id="KW-0001">2Fe-2S</keyword>
<reference evidence="9" key="1">
    <citation type="submission" date="2017-11" db="EMBL/GenBank/DDBJ databases">
        <title>Genome sequence of Pantoea sp. MSR2.</title>
        <authorList>
            <person name="Nascimento F.X."/>
        </authorList>
    </citation>
    <scope>NUCLEOTIDE SEQUENCE [LARGE SCALE GENOMIC DNA]</scope>
    <source>
        <strain evidence="9">MSR2</strain>
        <plasmid evidence="9">pmsr2c</plasmid>
    </source>
</reference>
<evidence type="ECO:0000313" key="9">
    <source>
        <dbReference type="Proteomes" id="UP000424872"/>
    </source>
</evidence>
<evidence type="ECO:0000256" key="2">
    <source>
        <dbReference type="ARBA" id="ARBA00022714"/>
    </source>
</evidence>
<dbReference type="Pfam" id="PF02082">
    <property type="entry name" value="Rrf2"/>
    <property type="match status" value="1"/>
</dbReference>
<protein>
    <submittedName>
        <fullName evidence="7 8">Transcriptional regulator</fullName>
    </submittedName>
</protein>
<geneLocation type="plasmid" evidence="8">
    <name>pMSR2C</name>
</geneLocation>
<dbReference type="EMBL" id="JAUOOM010000006">
    <property type="protein sequence ID" value="MDO6406529.1"/>
    <property type="molecule type" value="Genomic_DNA"/>
</dbReference>
<evidence type="ECO:0000313" key="8">
    <source>
        <dbReference type="EMBL" id="QGR09626.1"/>
    </source>
</evidence>
<evidence type="ECO:0000256" key="1">
    <source>
        <dbReference type="ARBA" id="ARBA00022491"/>
    </source>
</evidence>
<keyword evidence="10" id="KW-1185">Reference proteome</keyword>
<evidence type="ECO:0000256" key="3">
    <source>
        <dbReference type="ARBA" id="ARBA00023004"/>
    </source>
</evidence>
<dbReference type="PANTHER" id="PTHR33221">
    <property type="entry name" value="WINGED HELIX-TURN-HELIX TRANSCRIPTIONAL REGULATOR, RRF2 FAMILY"/>
    <property type="match status" value="1"/>
</dbReference>
<dbReference type="GO" id="GO:0051537">
    <property type="term" value="F:2 iron, 2 sulfur cluster binding"/>
    <property type="evidence" value="ECO:0007669"/>
    <property type="project" value="UniProtKB-KW"/>
</dbReference>
<dbReference type="SUPFAM" id="SSF46785">
    <property type="entry name" value="Winged helix' DNA-binding domain"/>
    <property type="match status" value="1"/>
</dbReference>
<evidence type="ECO:0000256" key="6">
    <source>
        <dbReference type="ARBA" id="ARBA00023163"/>
    </source>
</evidence>
<keyword evidence="6" id="KW-0804">Transcription</keyword>
<keyword evidence="2" id="KW-0479">Metal-binding</keyword>
<dbReference type="Proteomes" id="UP001171299">
    <property type="component" value="Unassembled WGS sequence"/>
</dbReference>
<evidence type="ECO:0000256" key="5">
    <source>
        <dbReference type="ARBA" id="ARBA00023015"/>
    </source>
</evidence>
<dbReference type="Proteomes" id="UP000424872">
    <property type="component" value="Plasmid pMSR2C"/>
</dbReference>
<dbReference type="InterPro" id="IPR000944">
    <property type="entry name" value="Tscrpt_reg_Rrf2"/>
</dbReference>
<evidence type="ECO:0000256" key="4">
    <source>
        <dbReference type="ARBA" id="ARBA00023014"/>
    </source>
</evidence>
<dbReference type="EMBL" id="CP024639">
    <property type="protein sequence ID" value="QGR09626.1"/>
    <property type="molecule type" value="Genomic_DNA"/>
</dbReference>
<dbReference type="RefSeq" id="WP_208727021.1">
    <property type="nucleotide sequence ID" value="NZ_CP024639.1"/>
</dbReference>
<reference evidence="7" key="3">
    <citation type="submission" date="2023-07" db="EMBL/GenBank/DDBJ databases">
        <title>The extreme plant-growth-promoting properties of Pantoea phytobeneficialis PF55 revealed by functional and genomic analysis.</title>
        <authorList>
            <person name="Nascimento F.X."/>
            <person name="Marcio R.J."/>
        </authorList>
    </citation>
    <scope>NUCLEOTIDE SEQUENCE</scope>
    <source>
        <strain evidence="7">PF55</strain>
    </source>
</reference>
<proteinExistence type="predicted"/>
<reference evidence="8" key="2">
    <citation type="journal article" date="2020" name="Environ. Microbiol.">
        <title>The extreme plant-growth-promoting properties of Pantoea phytobeneficialis MSR2 revealed by functional and genomic analysis.</title>
        <authorList>
            <person name="Nascimento F.X."/>
            <person name="Hernandez A.G."/>
            <person name="Glick B.R."/>
            <person name="Rossi M.J."/>
        </authorList>
    </citation>
    <scope>NUCLEOTIDE SEQUENCE</scope>
    <source>
        <strain evidence="8">MSR2</strain>
    </source>
</reference>
<evidence type="ECO:0000313" key="10">
    <source>
        <dbReference type="Proteomes" id="UP001171299"/>
    </source>
</evidence>
<organism evidence="8 9">
    <name type="scientific">Pantoea phytobeneficialis</name>
    <dbReference type="NCBI Taxonomy" id="2052056"/>
    <lineage>
        <taxon>Bacteria</taxon>
        <taxon>Pseudomonadati</taxon>
        <taxon>Pseudomonadota</taxon>
        <taxon>Gammaproteobacteria</taxon>
        <taxon>Enterobacterales</taxon>
        <taxon>Erwiniaceae</taxon>
        <taxon>Pantoea</taxon>
    </lineage>
</organism>
<keyword evidence="1" id="KW-0678">Repressor</keyword>
<dbReference type="InterPro" id="IPR036388">
    <property type="entry name" value="WH-like_DNA-bd_sf"/>
</dbReference>
<sequence length="140" mass="15666">MRSDTRLSRVLHVLVHLACDSGIYTSQQLAEMLDTNAALVRRTMAGLREAGYVRSEKGHNGGWSLSCDPAQVTLRDIYKAVGITHLYNLGINRDNPHCLIENTVNDELDVALKQAESLLMERLSEITLSHLCNKFKENNS</sequence>
<dbReference type="PANTHER" id="PTHR33221:SF15">
    <property type="entry name" value="HTH-TYPE TRANSCRIPTIONAL REGULATOR YWGB-RELATED"/>
    <property type="match status" value="1"/>
</dbReference>
<dbReference type="GO" id="GO:0003700">
    <property type="term" value="F:DNA-binding transcription factor activity"/>
    <property type="evidence" value="ECO:0007669"/>
    <property type="project" value="TreeGrafter"/>
</dbReference>
<keyword evidence="8" id="KW-0614">Plasmid</keyword>
<keyword evidence="5" id="KW-0805">Transcription regulation</keyword>
<gene>
    <name evidence="8" type="ORF">CTZ24_24480</name>
    <name evidence="7" type="ORF">Q3404_08075</name>
</gene>
<dbReference type="InterPro" id="IPR036390">
    <property type="entry name" value="WH_DNA-bd_sf"/>
</dbReference>
<evidence type="ECO:0000313" key="7">
    <source>
        <dbReference type="EMBL" id="MDO6406529.1"/>
    </source>
</evidence>